<protein>
    <submittedName>
        <fullName evidence="1">Uncharacterized protein</fullName>
    </submittedName>
</protein>
<accession>A0A9P7VF55</accession>
<dbReference type="EMBL" id="MU250690">
    <property type="protein sequence ID" value="KAG7439031.1"/>
    <property type="molecule type" value="Genomic_DNA"/>
</dbReference>
<evidence type="ECO:0000313" key="1">
    <source>
        <dbReference type="EMBL" id="KAG7439031.1"/>
    </source>
</evidence>
<evidence type="ECO:0000313" key="2">
    <source>
        <dbReference type="Proteomes" id="UP000812287"/>
    </source>
</evidence>
<sequence>MTARETVNHTIYARAFHPAIDLQFHEPPSRQALESMKLSMLPVAPDSLTKPPARLRSGREYVYRCHSDKNPYFIRPPLLSWPCFNCTLAGFPEECIFEGGVGEEICTRCRSTRHGHCSARWDANQLHRAATLLDPLILSGDGAIRRGVDRIERIEVEIKLLARSLQLLYEDRQQVVGELTDGLDAIASREHGTEIIDAYAQVSDLLKSFLVRPGSKDASINGDAVVSSSDSE</sequence>
<name>A0A9P7VF55_9AGAR</name>
<dbReference type="AlphaFoldDB" id="A0A9P7VF55"/>
<keyword evidence="2" id="KW-1185">Reference proteome</keyword>
<organism evidence="1 2">
    <name type="scientific">Guyanagaster necrorhizus</name>
    <dbReference type="NCBI Taxonomy" id="856835"/>
    <lineage>
        <taxon>Eukaryota</taxon>
        <taxon>Fungi</taxon>
        <taxon>Dikarya</taxon>
        <taxon>Basidiomycota</taxon>
        <taxon>Agaricomycotina</taxon>
        <taxon>Agaricomycetes</taxon>
        <taxon>Agaricomycetidae</taxon>
        <taxon>Agaricales</taxon>
        <taxon>Marasmiineae</taxon>
        <taxon>Physalacriaceae</taxon>
        <taxon>Guyanagaster</taxon>
    </lineage>
</organism>
<dbReference type="Proteomes" id="UP000812287">
    <property type="component" value="Unassembled WGS sequence"/>
</dbReference>
<reference evidence="1" key="1">
    <citation type="submission" date="2020-11" db="EMBL/GenBank/DDBJ databases">
        <title>Adaptations for nitrogen fixation in a non-lichenized fungal sporocarp promotes dispersal by wood-feeding termites.</title>
        <authorList>
            <consortium name="DOE Joint Genome Institute"/>
            <person name="Koch R.A."/>
            <person name="Yoon G."/>
            <person name="Arayal U."/>
            <person name="Lail K."/>
            <person name="Amirebrahimi M."/>
            <person name="Labutti K."/>
            <person name="Lipzen A."/>
            <person name="Riley R."/>
            <person name="Barry K."/>
            <person name="Henrissat B."/>
            <person name="Grigoriev I.V."/>
            <person name="Herr J.R."/>
            <person name="Aime M.C."/>
        </authorList>
    </citation>
    <scope>NUCLEOTIDE SEQUENCE</scope>
    <source>
        <strain evidence="1">MCA 3950</strain>
    </source>
</reference>
<comment type="caution">
    <text evidence="1">The sequence shown here is derived from an EMBL/GenBank/DDBJ whole genome shotgun (WGS) entry which is preliminary data.</text>
</comment>
<dbReference type="GeneID" id="66100512"/>
<dbReference type="RefSeq" id="XP_043032535.1">
    <property type="nucleotide sequence ID" value="XM_043178225.1"/>
</dbReference>
<gene>
    <name evidence="1" type="ORF">BT62DRAFT_1014497</name>
</gene>
<proteinExistence type="predicted"/>
<dbReference type="OrthoDB" id="3032926at2759"/>